<reference evidence="7" key="2">
    <citation type="submission" date="2012-11" db="EMBL/GenBank/DDBJ databases">
        <authorList>
            <person name="Kuo A."/>
            <person name="Curtis B.A."/>
            <person name="Tanifuji G."/>
            <person name="Burki F."/>
            <person name="Gruber A."/>
            <person name="Irimia M."/>
            <person name="Maruyama S."/>
            <person name="Arias M.C."/>
            <person name="Ball S.G."/>
            <person name="Gile G.H."/>
            <person name="Hirakawa Y."/>
            <person name="Hopkins J.F."/>
            <person name="Rensing S.A."/>
            <person name="Schmutz J."/>
            <person name="Symeonidi A."/>
            <person name="Elias M."/>
            <person name="Eveleigh R.J."/>
            <person name="Herman E.K."/>
            <person name="Klute M.J."/>
            <person name="Nakayama T."/>
            <person name="Obornik M."/>
            <person name="Reyes-Prieto A."/>
            <person name="Armbrust E.V."/>
            <person name="Aves S.J."/>
            <person name="Beiko R.G."/>
            <person name="Coutinho P."/>
            <person name="Dacks J.B."/>
            <person name="Durnford D.G."/>
            <person name="Fast N.M."/>
            <person name="Green B.R."/>
            <person name="Grisdale C."/>
            <person name="Hempe F."/>
            <person name="Henrissat B."/>
            <person name="Hoppner M.P."/>
            <person name="Ishida K.-I."/>
            <person name="Kim E."/>
            <person name="Koreny L."/>
            <person name="Kroth P.G."/>
            <person name="Liu Y."/>
            <person name="Malik S.-B."/>
            <person name="Maier U.G."/>
            <person name="McRose D."/>
            <person name="Mock T."/>
            <person name="Neilson J.A."/>
            <person name="Onodera N.T."/>
            <person name="Poole A.M."/>
            <person name="Pritham E.J."/>
            <person name="Richards T.A."/>
            <person name="Rocap G."/>
            <person name="Roy S.W."/>
            <person name="Sarai C."/>
            <person name="Schaack S."/>
            <person name="Shirato S."/>
            <person name="Slamovits C.H."/>
            <person name="Spencer D.F."/>
            <person name="Suzuki S."/>
            <person name="Worden A.Z."/>
            <person name="Zauner S."/>
            <person name="Barry K."/>
            <person name="Bell C."/>
            <person name="Bharti A.K."/>
            <person name="Crow J.A."/>
            <person name="Grimwood J."/>
            <person name="Kramer R."/>
            <person name="Lindquist E."/>
            <person name="Lucas S."/>
            <person name="Salamov A."/>
            <person name="McFadden G.I."/>
            <person name="Lane C.E."/>
            <person name="Keeling P.J."/>
            <person name="Gray M.W."/>
            <person name="Grigoriev I.V."/>
            <person name="Archibald J.M."/>
        </authorList>
    </citation>
    <scope>NUCLEOTIDE SEQUENCE</scope>
    <source>
        <strain evidence="7">CCMP2712</strain>
    </source>
</reference>
<evidence type="ECO:0000313" key="7">
    <source>
        <dbReference type="Proteomes" id="UP000011087"/>
    </source>
</evidence>
<feature type="region of interest" description="Disordered" evidence="4">
    <location>
        <begin position="664"/>
        <end position="685"/>
    </location>
</feature>
<proteinExistence type="predicted"/>
<organism evidence="5">
    <name type="scientific">Guillardia theta (strain CCMP2712)</name>
    <name type="common">Cryptophyte</name>
    <dbReference type="NCBI Taxonomy" id="905079"/>
    <lineage>
        <taxon>Eukaryota</taxon>
        <taxon>Cryptophyceae</taxon>
        <taxon>Pyrenomonadales</taxon>
        <taxon>Geminigeraceae</taxon>
        <taxon>Guillardia</taxon>
    </lineage>
</organism>
<keyword evidence="7" id="KW-1185">Reference proteome</keyword>
<feature type="compositionally biased region" description="Low complexity" evidence="4">
    <location>
        <begin position="676"/>
        <end position="685"/>
    </location>
</feature>
<dbReference type="STRING" id="905079.L1J168"/>
<dbReference type="KEGG" id="gtt:GUITHDRAFT_141632"/>
<dbReference type="PANTHER" id="PTHR22847">
    <property type="entry name" value="WD40 REPEAT PROTEIN"/>
    <property type="match status" value="1"/>
</dbReference>
<dbReference type="PANTHER" id="PTHR22847:SF637">
    <property type="entry name" value="WD REPEAT DOMAIN 5B"/>
    <property type="match status" value="1"/>
</dbReference>
<dbReference type="AlphaFoldDB" id="L1J168"/>
<evidence type="ECO:0000256" key="4">
    <source>
        <dbReference type="SAM" id="MobiDB-lite"/>
    </source>
</evidence>
<feature type="region of interest" description="Disordered" evidence="4">
    <location>
        <begin position="386"/>
        <end position="412"/>
    </location>
</feature>
<reference evidence="5 7" key="1">
    <citation type="journal article" date="2012" name="Nature">
        <title>Algal genomes reveal evolutionary mosaicism and the fate of nucleomorphs.</title>
        <authorList>
            <consortium name="DOE Joint Genome Institute"/>
            <person name="Curtis B.A."/>
            <person name="Tanifuji G."/>
            <person name="Burki F."/>
            <person name="Gruber A."/>
            <person name="Irimia M."/>
            <person name="Maruyama S."/>
            <person name="Arias M.C."/>
            <person name="Ball S.G."/>
            <person name="Gile G.H."/>
            <person name="Hirakawa Y."/>
            <person name="Hopkins J.F."/>
            <person name="Kuo A."/>
            <person name="Rensing S.A."/>
            <person name="Schmutz J."/>
            <person name="Symeonidi A."/>
            <person name="Elias M."/>
            <person name="Eveleigh R.J."/>
            <person name="Herman E.K."/>
            <person name="Klute M.J."/>
            <person name="Nakayama T."/>
            <person name="Obornik M."/>
            <person name="Reyes-Prieto A."/>
            <person name="Armbrust E.V."/>
            <person name="Aves S.J."/>
            <person name="Beiko R.G."/>
            <person name="Coutinho P."/>
            <person name="Dacks J.B."/>
            <person name="Durnford D.G."/>
            <person name="Fast N.M."/>
            <person name="Green B.R."/>
            <person name="Grisdale C.J."/>
            <person name="Hempel F."/>
            <person name="Henrissat B."/>
            <person name="Hoppner M.P."/>
            <person name="Ishida K."/>
            <person name="Kim E."/>
            <person name="Koreny L."/>
            <person name="Kroth P.G."/>
            <person name="Liu Y."/>
            <person name="Malik S.B."/>
            <person name="Maier U.G."/>
            <person name="McRose D."/>
            <person name="Mock T."/>
            <person name="Neilson J.A."/>
            <person name="Onodera N.T."/>
            <person name="Poole A.M."/>
            <person name="Pritham E.J."/>
            <person name="Richards T.A."/>
            <person name="Rocap G."/>
            <person name="Roy S.W."/>
            <person name="Sarai C."/>
            <person name="Schaack S."/>
            <person name="Shirato S."/>
            <person name="Slamovits C.H."/>
            <person name="Spencer D.F."/>
            <person name="Suzuki S."/>
            <person name="Worden A.Z."/>
            <person name="Zauner S."/>
            <person name="Barry K."/>
            <person name="Bell C."/>
            <person name="Bharti A.K."/>
            <person name="Crow J.A."/>
            <person name="Grimwood J."/>
            <person name="Kramer R."/>
            <person name="Lindquist E."/>
            <person name="Lucas S."/>
            <person name="Salamov A."/>
            <person name="McFadden G.I."/>
            <person name="Lane C.E."/>
            <person name="Keeling P.J."/>
            <person name="Gray M.W."/>
            <person name="Grigoriev I.V."/>
            <person name="Archibald J.M."/>
        </authorList>
    </citation>
    <scope>NUCLEOTIDE SEQUENCE</scope>
    <source>
        <strain evidence="5 7">CCMP2712</strain>
    </source>
</reference>
<dbReference type="GO" id="GO:1990234">
    <property type="term" value="C:transferase complex"/>
    <property type="evidence" value="ECO:0007669"/>
    <property type="project" value="UniProtKB-ARBA"/>
</dbReference>
<feature type="compositionally biased region" description="Low complexity" evidence="4">
    <location>
        <begin position="700"/>
        <end position="714"/>
    </location>
</feature>
<name>L1J168_GUITC</name>
<dbReference type="InterPro" id="IPR036322">
    <property type="entry name" value="WD40_repeat_dom_sf"/>
</dbReference>
<dbReference type="EnsemblProtists" id="EKX41879">
    <property type="protein sequence ID" value="EKX41879"/>
    <property type="gene ID" value="GUITHDRAFT_141632"/>
</dbReference>
<evidence type="ECO:0000313" key="5">
    <source>
        <dbReference type="EMBL" id="EKX41879.1"/>
    </source>
</evidence>
<dbReference type="PROSITE" id="PS00678">
    <property type="entry name" value="WD_REPEATS_1"/>
    <property type="match status" value="1"/>
</dbReference>
<dbReference type="PROSITE" id="PS50082">
    <property type="entry name" value="WD_REPEATS_2"/>
    <property type="match status" value="1"/>
</dbReference>
<dbReference type="Pfam" id="PF00400">
    <property type="entry name" value="WD40"/>
    <property type="match status" value="2"/>
</dbReference>
<dbReference type="GeneID" id="17298539"/>
<accession>L1J168</accession>
<feature type="repeat" description="WD" evidence="3">
    <location>
        <begin position="220"/>
        <end position="253"/>
    </location>
</feature>
<reference evidence="6" key="3">
    <citation type="submission" date="2016-03" db="UniProtKB">
        <authorList>
            <consortium name="EnsemblProtists"/>
        </authorList>
    </citation>
    <scope>IDENTIFICATION</scope>
</reference>
<dbReference type="Gene3D" id="2.130.10.10">
    <property type="entry name" value="YVTN repeat-like/Quinoprotein amine dehydrogenase"/>
    <property type="match status" value="2"/>
</dbReference>
<keyword evidence="2" id="KW-0677">Repeat</keyword>
<keyword evidence="1 3" id="KW-0853">WD repeat</keyword>
<dbReference type="PaxDb" id="55529-EKX41879"/>
<dbReference type="Proteomes" id="UP000011087">
    <property type="component" value="Unassembled WGS sequence"/>
</dbReference>
<gene>
    <name evidence="5" type="ORF">GUITHDRAFT_141632</name>
</gene>
<feature type="compositionally biased region" description="Acidic residues" evidence="4">
    <location>
        <begin position="396"/>
        <end position="407"/>
    </location>
</feature>
<dbReference type="PROSITE" id="PS50294">
    <property type="entry name" value="WD_REPEATS_REGION"/>
    <property type="match status" value="1"/>
</dbReference>
<dbReference type="InterPro" id="IPR015943">
    <property type="entry name" value="WD40/YVTN_repeat-like_dom_sf"/>
</dbReference>
<evidence type="ECO:0000256" key="2">
    <source>
        <dbReference type="ARBA" id="ARBA00022737"/>
    </source>
</evidence>
<dbReference type="InterPro" id="IPR001680">
    <property type="entry name" value="WD40_rpt"/>
</dbReference>
<feature type="region of interest" description="Disordered" evidence="4">
    <location>
        <begin position="700"/>
        <end position="759"/>
    </location>
</feature>
<sequence>MRTSISAAARLDDAILASCPDHKNSRLIIANRQGINQIRAETLIMAAEWLDESTEGYQRYSNHLRSISSIAIREDGQFLVTCSNIEDFCIVHKISRFGGSRLMLHQVIETKETVLCVAYGVSDNVLLVSTADKRVRCWDLQGKDRFVVSTAMVHEARVTSMRCCLHAVKRKRLLGCVCADGGVWIWDYMRHTLLSKIVLQPRNFPLPSPLKERAGEGGTWRGHTDAVVHIDFSEDGMLAATASRDSSCKVWNLVPVLYEEEEAERLLCMGHAMFLAEVQEAVETTGGSALLSTDLHHFGPCTSCSFLLLQGRQLLVTVSEDGSCVGWYPESGDKVFKICMLGGRRIRLLEAQQSARQDSLSSSSVLLHFTVGKWLLSVKLEQGKGDAGVAGSLSQFEEEREDVEDEENKEKGGVRAAGQTMNCFDCPWLVILRQQFIQAGIQLKEIPWLLSSQLLPAWLLLEVLLHGVGLTPGNRTSFRSSLLTLGISASSFLALVAVRCSTDNLSKYILMIFANANPVRRDGTRLDLPGVKTISQHIEQEQERASLQSATYNSVRGASQVIDTGLRSCISFYPWPGMGSIRNLAYVKQGDLLGSSSSPIDKVQVEATHLSRLSQRSGAEELLASLQSMRALDGEDSRMRRDEYLEDMTSPGMTKVVKEILQEEEANSHRKREGSRIVSYYPSSSPRSRVNVAAAARKAAATSSSAPSDKSWSSRPKKVVEVKMNSLPTFGGGEGLASSLEGEQSNRNGERRRGGCEGK</sequence>
<protein>
    <submittedName>
        <fullName evidence="5 6">Uncharacterized protein</fullName>
    </submittedName>
</protein>
<evidence type="ECO:0000313" key="6">
    <source>
        <dbReference type="EnsemblProtists" id="EKX41879"/>
    </source>
</evidence>
<evidence type="ECO:0000256" key="3">
    <source>
        <dbReference type="PROSITE-ProRule" id="PRU00221"/>
    </source>
</evidence>
<dbReference type="RefSeq" id="XP_005828859.1">
    <property type="nucleotide sequence ID" value="XM_005828802.1"/>
</dbReference>
<feature type="compositionally biased region" description="Low complexity" evidence="4">
    <location>
        <begin position="736"/>
        <end position="747"/>
    </location>
</feature>
<dbReference type="SUPFAM" id="SSF50978">
    <property type="entry name" value="WD40 repeat-like"/>
    <property type="match status" value="1"/>
</dbReference>
<dbReference type="HOGENOM" id="CLU_367425_0_0_1"/>
<evidence type="ECO:0000256" key="1">
    <source>
        <dbReference type="ARBA" id="ARBA00022574"/>
    </source>
</evidence>
<dbReference type="EMBL" id="JH993020">
    <property type="protein sequence ID" value="EKX41879.1"/>
    <property type="molecule type" value="Genomic_DNA"/>
</dbReference>
<dbReference type="InterPro" id="IPR019775">
    <property type="entry name" value="WD40_repeat_CS"/>
</dbReference>
<feature type="compositionally biased region" description="Basic and acidic residues" evidence="4">
    <location>
        <begin position="748"/>
        <end position="759"/>
    </location>
</feature>
<dbReference type="SMART" id="SM00320">
    <property type="entry name" value="WD40"/>
    <property type="match status" value="5"/>
</dbReference>